<protein>
    <submittedName>
        <fullName evidence="1">Uncharacterized protein</fullName>
    </submittedName>
</protein>
<comment type="caution">
    <text evidence="1">The sequence shown here is derived from an EMBL/GenBank/DDBJ whole genome shotgun (WGS) entry which is preliminary data.</text>
</comment>
<gene>
    <name evidence="1" type="ORF">CN553_12455</name>
</gene>
<dbReference type="AlphaFoldDB" id="A0A9X6UCH8"/>
<sequence length="252" mass="27567">MAIYGIKDCANLSLFELATGKPAVFSDYANVATNEWQAERVFANAKGVRSIAWDADRQGTLKVEMEVFELQWLAMVAGSEIVKGEANIAKREVVRVTSNKKVTLAGTPVADSVTVIKVGGDLIEHIDEPLNKVSASPAVGQFTITGSDITFATDAVVGDTYAVYYLTKNAQTKTISISADKFPKAYRIVADALMREKETGTDEFVQIEYPNARPQSNFTITMSATEPTKLEVTFDLFPDKDKNMATYKIIGE</sequence>
<organism evidence="1 2">
    <name type="scientific">Bacillus cereus</name>
    <dbReference type="NCBI Taxonomy" id="1396"/>
    <lineage>
        <taxon>Bacteria</taxon>
        <taxon>Bacillati</taxon>
        <taxon>Bacillota</taxon>
        <taxon>Bacilli</taxon>
        <taxon>Bacillales</taxon>
        <taxon>Bacillaceae</taxon>
        <taxon>Bacillus</taxon>
        <taxon>Bacillus cereus group</taxon>
    </lineage>
</organism>
<proteinExistence type="predicted"/>
<dbReference type="RefSeq" id="WP_098126424.1">
    <property type="nucleotide sequence ID" value="NZ_NUAN01000071.1"/>
</dbReference>
<accession>A0A9X6UCH8</accession>
<reference evidence="1 2" key="1">
    <citation type="submission" date="2017-09" db="EMBL/GenBank/DDBJ databases">
        <title>Large-scale bioinformatics analysis of Bacillus genomes uncovers conserved roles of natural products in bacterial physiology.</title>
        <authorList>
            <consortium name="Agbiome Team Llc"/>
            <person name="Bleich R.M."/>
            <person name="Kirk G.J."/>
            <person name="Santa Maria K.C."/>
            <person name="Allen S.E."/>
            <person name="Farag S."/>
            <person name="Shank E.A."/>
            <person name="Bowers A."/>
        </authorList>
    </citation>
    <scope>NUCLEOTIDE SEQUENCE [LARGE SCALE GENOMIC DNA]</scope>
    <source>
        <strain evidence="1 2">AFS027647</strain>
    </source>
</reference>
<evidence type="ECO:0000313" key="2">
    <source>
        <dbReference type="Proteomes" id="UP000220691"/>
    </source>
</evidence>
<dbReference type="EMBL" id="NUAN01000071">
    <property type="protein sequence ID" value="PEN97841.1"/>
    <property type="molecule type" value="Genomic_DNA"/>
</dbReference>
<name>A0A9X6UCH8_BACCE</name>
<evidence type="ECO:0000313" key="1">
    <source>
        <dbReference type="EMBL" id="PEN97841.1"/>
    </source>
</evidence>
<dbReference type="Proteomes" id="UP000220691">
    <property type="component" value="Unassembled WGS sequence"/>
</dbReference>